<accession>A0A1J0GL71</accession>
<dbReference type="InterPro" id="IPR036388">
    <property type="entry name" value="WH-like_DNA-bd_sf"/>
</dbReference>
<keyword evidence="8" id="KW-1185">Reference proteome</keyword>
<reference evidence="8" key="1">
    <citation type="journal article" date="2016" name="Front. Microbiol.">
        <title>Complete Genome Sequence of Clostridium estertheticum DSM 8809, a Microbe Identified in Spoiled Vacuum Packed Beef.</title>
        <authorList>
            <person name="Yu Z."/>
            <person name="Gunn L."/>
            <person name="Brennan E."/>
            <person name="Reid R."/>
            <person name="Wall P.G."/>
            <person name="Gaora O.P."/>
            <person name="Hurley D."/>
            <person name="Bolton D."/>
            <person name="Fanning S."/>
        </authorList>
    </citation>
    <scope>NUCLEOTIDE SEQUENCE [LARGE SCALE GENOMIC DNA]</scope>
    <source>
        <strain evidence="8">DSM 8809</strain>
    </source>
</reference>
<comment type="similarity">
    <text evidence="1">Belongs to the SorC transcriptional regulatory family.</text>
</comment>
<keyword evidence="2" id="KW-0805">Transcription regulation</keyword>
<evidence type="ECO:0000256" key="2">
    <source>
        <dbReference type="ARBA" id="ARBA00023015"/>
    </source>
</evidence>
<dbReference type="STRING" id="1552.A7L45_19505"/>
<dbReference type="AlphaFoldDB" id="A0A1J0GL71"/>
<dbReference type="SUPFAM" id="SSF100950">
    <property type="entry name" value="NagB/RpiA/CoA transferase-like"/>
    <property type="match status" value="1"/>
</dbReference>
<dbReference type="InterPro" id="IPR007324">
    <property type="entry name" value="Sugar-bd_dom_put"/>
</dbReference>
<dbReference type="Proteomes" id="UP000182569">
    <property type="component" value="Chromosome"/>
</dbReference>
<dbReference type="GO" id="GO:0030246">
    <property type="term" value="F:carbohydrate binding"/>
    <property type="evidence" value="ECO:0007669"/>
    <property type="project" value="InterPro"/>
</dbReference>
<gene>
    <name evidence="7" type="ORF">A7L45_19505</name>
</gene>
<dbReference type="GO" id="GO:0003677">
    <property type="term" value="F:DNA binding"/>
    <property type="evidence" value="ECO:0007669"/>
    <property type="project" value="UniProtKB-KW"/>
</dbReference>
<dbReference type="KEGG" id="ceu:A7L45_19505"/>
<keyword evidence="3" id="KW-0238">DNA-binding</keyword>
<feature type="domain" description="Sugar-binding" evidence="5">
    <location>
        <begin position="90"/>
        <end position="338"/>
    </location>
</feature>
<feature type="domain" description="CggR N-terminal DNA binding" evidence="6">
    <location>
        <begin position="19"/>
        <end position="88"/>
    </location>
</feature>
<dbReference type="EMBL" id="CP015756">
    <property type="protein sequence ID" value="APC42085.1"/>
    <property type="molecule type" value="Genomic_DNA"/>
</dbReference>
<dbReference type="Gene3D" id="3.40.50.1360">
    <property type="match status" value="1"/>
</dbReference>
<evidence type="ECO:0000256" key="4">
    <source>
        <dbReference type="ARBA" id="ARBA00023163"/>
    </source>
</evidence>
<evidence type="ECO:0000256" key="3">
    <source>
        <dbReference type="ARBA" id="ARBA00023125"/>
    </source>
</evidence>
<evidence type="ECO:0000259" key="6">
    <source>
        <dbReference type="Pfam" id="PF21715"/>
    </source>
</evidence>
<dbReference type="InterPro" id="IPR051054">
    <property type="entry name" value="SorC_transcr_regulators"/>
</dbReference>
<name>A0A1J0GL71_9CLOT</name>
<dbReference type="PANTHER" id="PTHR34294">
    <property type="entry name" value="TRANSCRIPTIONAL REGULATOR-RELATED"/>
    <property type="match status" value="1"/>
</dbReference>
<keyword evidence="4" id="KW-0804">Transcription</keyword>
<protein>
    <submittedName>
        <fullName evidence="7">Cro/Cl family transcriptional regulator</fullName>
    </submittedName>
</protein>
<sequence length="344" mass="38483">MENILKLEQKIVPELIELLEKRHDILRTICYNQPIGRRILSDHMCISERIVRNEINFLKSQNLIEVNALGMFITSDGEEIIHQLKEFIHEIKGLSKIEKSIEKHLKLKQVIIVPGDVEIDKSVLKELGKAAANYAMDVIEDNSIIALTGGTTVKEVVDSFPKNNKYKNILVLPARGGMARNVEMQANTLVARLADRIGGNYELLHVPDNLSNAALETILNEKEIKNIIDKIRSADILLYGIGIAKDMALKRGIPQKKIRELEELGAVGEAFGQYYNELGEILYSTPTIMVKNEDVKHGKILIAVAAGKNKARAIIATEINRSSTVLIIDEAAAQKIINILEKRE</sequence>
<dbReference type="InterPro" id="IPR048715">
    <property type="entry name" value="CggR_N"/>
</dbReference>
<evidence type="ECO:0000259" key="5">
    <source>
        <dbReference type="Pfam" id="PF04198"/>
    </source>
</evidence>
<dbReference type="InterPro" id="IPR036390">
    <property type="entry name" value="WH_DNA-bd_sf"/>
</dbReference>
<dbReference type="InterPro" id="IPR037171">
    <property type="entry name" value="NagB/RpiA_transferase-like"/>
</dbReference>
<evidence type="ECO:0000313" key="7">
    <source>
        <dbReference type="EMBL" id="APC42085.1"/>
    </source>
</evidence>
<dbReference type="PANTHER" id="PTHR34294:SF5">
    <property type="entry name" value="CENTRAL GLYCOLYTIC GENES REGULATOR"/>
    <property type="match status" value="1"/>
</dbReference>
<dbReference type="RefSeq" id="WP_071614376.1">
    <property type="nucleotide sequence ID" value="NZ_CP015756.1"/>
</dbReference>
<dbReference type="Gene3D" id="1.10.10.10">
    <property type="entry name" value="Winged helix-like DNA-binding domain superfamily/Winged helix DNA-binding domain"/>
    <property type="match status" value="1"/>
</dbReference>
<evidence type="ECO:0000313" key="8">
    <source>
        <dbReference type="Proteomes" id="UP000182569"/>
    </source>
</evidence>
<dbReference type="Pfam" id="PF04198">
    <property type="entry name" value="Sugar-bind"/>
    <property type="match status" value="1"/>
</dbReference>
<dbReference type="OrthoDB" id="9793820at2"/>
<evidence type="ECO:0000256" key="1">
    <source>
        <dbReference type="ARBA" id="ARBA00010466"/>
    </source>
</evidence>
<proteinExistence type="inferred from homology"/>
<dbReference type="SUPFAM" id="SSF46785">
    <property type="entry name" value="Winged helix' DNA-binding domain"/>
    <property type="match status" value="1"/>
</dbReference>
<dbReference type="Pfam" id="PF21715">
    <property type="entry name" value="CggR_N"/>
    <property type="match status" value="1"/>
</dbReference>
<organism evidence="7 8">
    <name type="scientific">Clostridium estertheticum subsp. estertheticum</name>
    <dbReference type="NCBI Taxonomy" id="1552"/>
    <lineage>
        <taxon>Bacteria</taxon>
        <taxon>Bacillati</taxon>
        <taxon>Bacillota</taxon>
        <taxon>Clostridia</taxon>
        <taxon>Eubacteriales</taxon>
        <taxon>Clostridiaceae</taxon>
        <taxon>Clostridium</taxon>
    </lineage>
</organism>